<dbReference type="RefSeq" id="WP_048705605.1">
    <property type="nucleotide sequence ID" value="NZ_CP012034.1"/>
</dbReference>
<evidence type="ECO:0000313" key="3">
    <source>
        <dbReference type="Proteomes" id="UP000036106"/>
    </source>
</evidence>
<keyword evidence="1 2" id="KW-0808">Transferase</keyword>
<dbReference type="SUPFAM" id="SSF56112">
    <property type="entry name" value="Protein kinase-like (PK-like)"/>
    <property type="match status" value="1"/>
</dbReference>
<dbReference type="EMBL" id="CP012034">
    <property type="protein sequence ID" value="AKP67928.1"/>
    <property type="molecule type" value="Genomic_DNA"/>
</dbReference>
<dbReference type="InterPro" id="IPR011009">
    <property type="entry name" value="Kinase-like_dom_sf"/>
</dbReference>
<keyword evidence="3" id="KW-1185">Reference proteome</keyword>
<dbReference type="InterPro" id="IPR016477">
    <property type="entry name" value="Fructo-/Ketosamine-3-kinase"/>
</dbReference>
<dbReference type="GO" id="GO:0016301">
    <property type="term" value="F:kinase activity"/>
    <property type="evidence" value="ECO:0007669"/>
    <property type="project" value="UniProtKB-UniRule"/>
</dbReference>
<evidence type="ECO:0000313" key="2">
    <source>
        <dbReference type="EMBL" id="AKP67928.1"/>
    </source>
</evidence>
<accession>A0A0H4QMK9</accession>
<keyword evidence="1" id="KW-0418">Kinase</keyword>
<dbReference type="PANTHER" id="PTHR12149:SF8">
    <property type="entry name" value="PROTEIN-RIBULOSAMINE 3-KINASE"/>
    <property type="match status" value="1"/>
</dbReference>
<reference evidence="3" key="1">
    <citation type="submission" date="2015-07" db="EMBL/GenBank/DDBJ databases">
        <title>Lactobacillus ginsenosidimutans/EMML 3141/ whole genome sequencing.</title>
        <authorList>
            <person name="Kim M.K."/>
            <person name="Im W.-T."/>
            <person name="Srinivasan S."/>
            <person name="Lee J.-J."/>
        </authorList>
    </citation>
    <scope>NUCLEOTIDE SEQUENCE [LARGE SCALE GENOMIC DNA]</scope>
    <source>
        <strain evidence="3">EMML 3041</strain>
    </source>
</reference>
<dbReference type="Pfam" id="PF03881">
    <property type="entry name" value="Fructosamin_kin"/>
    <property type="match status" value="1"/>
</dbReference>
<proteinExistence type="inferred from homology"/>
<dbReference type="Gene3D" id="3.30.200.20">
    <property type="entry name" value="Phosphorylase Kinase, domain 1"/>
    <property type="match status" value="1"/>
</dbReference>
<comment type="similarity">
    <text evidence="1">Belongs to the fructosamine kinase family.</text>
</comment>
<organism evidence="2 3">
    <name type="scientific">Companilactobacillus ginsenosidimutans</name>
    <dbReference type="NCBI Taxonomy" id="1007676"/>
    <lineage>
        <taxon>Bacteria</taxon>
        <taxon>Bacillati</taxon>
        <taxon>Bacillota</taxon>
        <taxon>Bacilli</taxon>
        <taxon>Lactobacillales</taxon>
        <taxon>Lactobacillaceae</taxon>
        <taxon>Companilactobacillus</taxon>
    </lineage>
</organism>
<protein>
    <submittedName>
        <fullName evidence="2">Aminoglycoside phosphotransferase</fullName>
    </submittedName>
</protein>
<sequence>MLVDKDWYSELKLGNIENIEPVSGGDINLAFKVTSSTGKYFLKVQPNNNASFFDHEVEGLNLINSVANAPKAIRSGTFKGNGYLILEYVEFGTDSEYALGKLVAKMHQKHNDQFGLDHNIKNAKNPKINTWQDNWGDFYVKQRLEVLEIQVKQKGLWNGYRENLLDRLKAKVYEYYSNHPVKPSLMHGDLWNGNAGFQSDHQPILFDPDVFFGNREMDIAMTLLFGGFSKDFYDGYQSVYPLDEGWEDRVSWYQSYYLLAHLNLFGEGYGASLENSLERSISF</sequence>
<dbReference type="AlphaFoldDB" id="A0A0H4QMK9"/>
<dbReference type="STRING" id="1007676.ABM34_10565"/>
<gene>
    <name evidence="2" type="ORF">ABM34_10565</name>
</gene>
<dbReference type="OrthoDB" id="5291879at2"/>
<name>A0A0H4QMK9_9LACO</name>
<dbReference type="PANTHER" id="PTHR12149">
    <property type="entry name" value="FRUCTOSAMINE 3 KINASE-RELATED PROTEIN"/>
    <property type="match status" value="1"/>
</dbReference>
<evidence type="ECO:0000256" key="1">
    <source>
        <dbReference type="PIRNR" id="PIRNR006221"/>
    </source>
</evidence>
<dbReference type="PATRIC" id="fig|1007676.4.peg.2137"/>
<dbReference type="Proteomes" id="UP000036106">
    <property type="component" value="Chromosome"/>
</dbReference>
<dbReference type="Gene3D" id="3.90.1200.10">
    <property type="match status" value="1"/>
</dbReference>
<dbReference type="PIRSF" id="PIRSF006221">
    <property type="entry name" value="Ketosamine-3-kinase"/>
    <property type="match status" value="1"/>
</dbReference>
<dbReference type="KEGG" id="lgn:ABM34_10565"/>